<evidence type="ECO:0000313" key="2">
    <source>
        <dbReference type="Proteomes" id="UP001143910"/>
    </source>
</evidence>
<dbReference type="EMBL" id="JANJQO010002622">
    <property type="protein sequence ID" value="KAJ2966453.1"/>
    <property type="molecule type" value="Genomic_DNA"/>
</dbReference>
<organism evidence="1 2">
    <name type="scientific">Zarea fungicola</name>
    <dbReference type="NCBI Taxonomy" id="93591"/>
    <lineage>
        <taxon>Eukaryota</taxon>
        <taxon>Fungi</taxon>
        <taxon>Dikarya</taxon>
        <taxon>Ascomycota</taxon>
        <taxon>Pezizomycotina</taxon>
        <taxon>Sordariomycetes</taxon>
        <taxon>Hypocreomycetidae</taxon>
        <taxon>Hypocreales</taxon>
        <taxon>Cordycipitaceae</taxon>
        <taxon>Zarea</taxon>
    </lineage>
</organism>
<keyword evidence="2" id="KW-1185">Reference proteome</keyword>
<sequence length="235" mass="25974">MSPQSINVAILECDRSLDHDRSVYGGYGGLVKSWLDSHDFFRSNTSITVWDVCEEREYPKPVSSVESKEPWVETLLQFLSAVVNDDANETRILGVCFGHQIMGKVLGSGVTRSSSGFESSLTEIQLTVEGVRLFGKSTLNLYQMHSDHIQSAPDSAILLGSTEHTKIQGLYKPKRLLTIQAHPEFDGELMHLVYDLMEDHGDLTKAEVAQGKAQIAGETDAKVVLDAFARFLVEG</sequence>
<name>A0ACC1MJP1_9HYPO</name>
<dbReference type="Proteomes" id="UP001143910">
    <property type="component" value="Unassembled WGS sequence"/>
</dbReference>
<gene>
    <name evidence="1" type="ORF">NQ176_g10144</name>
</gene>
<proteinExistence type="predicted"/>
<accession>A0ACC1MJP1</accession>
<comment type="caution">
    <text evidence="1">The sequence shown here is derived from an EMBL/GenBank/DDBJ whole genome shotgun (WGS) entry which is preliminary data.</text>
</comment>
<reference evidence="1" key="1">
    <citation type="submission" date="2022-08" db="EMBL/GenBank/DDBJ databases">
        <title>Genome Sequence of Lecanicillium fungicola.</title>
        <authorList>
            <person name="Buettner E."/>
        </authorList>
    </citation>
    <scope>NUCLEOTIDE SEQUENCE</scope>
    <source>
        <strain evidence="1">Babe33</strain>
    </source>
</reference>
<evidence type="ECO:0000313" key="1">
    <source>
        <dbReference type="EMBL" id="KAJ2966453.1"/>
    </source>
</evidence>
<protein>
    <submittedName>
        <fullName evidence="1">Uncharacterized protein</fullName>
    </submittedName>
</protein>